<dbReference type="SUPFAM" id="SSF48452">
    <property type="entry name" value="TPR-like"/>
    <property type="match status" value="2"/>
</dbReference>
<dbReference type="UniPathway" id="UPA00252"/>
<accession>A0A381W6A0</accession>
<keyword evidence="6 10" id="KW-0812">Transmembrane</keyword>
<keyword evidence="8 10" id="KW-0472">Membrane</keyword>
<dbReference type="Gene3D" id="1.25.40.10">
    <property type="entry name" value="Tetratricopeptide repeat domain"/>
    <property type="match status" value="2"/>
</dbReference>
<name>A0A381W6A0_9ZZZZ</name>
<evidence type="ECO:0000256" key="5">
    <source>
        <dbReference type="ARBA" id="ARBA00022519"/>
    </source>
</evidence>
<sequence length="401" mass="44775">MRFVLLSLMALFVGALTAHFFLQDPGYVGINFWGYAAEMSVPVFILVLGVAYLAVRVLVMLWRTPRRLGQAVADQRLRRAGKKLTRGLIHLAEGEWSKGEQLLTQGLKNTDAPLINYLMAARAAQLQGSSERRDDWLKLAYEELPEAEIAVLLTQAELQLEHNELERALATLSRIQEARPEHPVALALLARIYKALQDWDQLVMLLPKLGQARLMPEMTDSLAAEGFQATLMQRGISKEELDALWSGLPAKTRKSPKLIHLRSQALNMLGRGNEAEREIRAALKRHWDKELVLGYGQIETEEPLRQLKRAEEWLKAHPEDASLLVTTARLCMVNELWGKAKSYLESSIAIAPESNAYALYGRLLSKLGQDEEAKAAFCSGLALVVDPVADPPGLDQSEGKK</sequence>
<dbReference type="GO" id="GO:0042168">
    <property type="term" value="P:heme metabolic process"/>
    <property type="evidence" value="ECO:0007669"/>
    <property type="project" value="InterPro"/>
</dbReference>
<dbReference type="InterPro" id="IPR011990">
    <property type="entry name" value="TPR-like_helical_dom_sf"/>
</dbReference>
<reference evidence="12" key="1">
    <citation type="submission" date="2018-05" db="EMBL/GenBank/DDBJ databases">
        <authorList>
            <person name="Lanie J.A."/>
            <person name="Ng W.-L."/>
            <person name="Kazmierczak K.M."/>
            <person name="Andrzejewski T.M."/>
            <person name="Davidsen T.M."/>
            <person name="Wayne K.J."/>
            <person name="Tettelin H."/>
            <person name="Glass J.I."/>
            <person name="Rusch D."/>
            <person name="Podicherti R."/>
            <person name="Tsui H.-C.T."/>
            <person name="Winkler M.E."/>
        </authorList>
    </citation>
    <scope>NUCLEOTIDE SEQUENCE</scope>
</reference>
<dbReference type="InterPro" id="IPR005254">
    <property type="entry name" value="Heme_biosyn_assoc_TPR_pro"/>
</dbReference>
<evidence type="ECO:0000256" key="9">
    <source>
        <dbReference type="ARBA" id="ARBA00023244"/>
    </source>
</evidence>
<feature type="domain" description="HemY N-terminal" evidence="11">
    <location>
        <begin position="26"/>
        <end position="128"/>
    </location>
</feature>
<comment type="pathway">
    <text evidence="3">Porphyrin-containing compound metabolism; protoheme biosynthesis.</text>
</comment>
<evidence type="ECO:0000256" key="2">
    <source>
        <dbReference type="ARBA" id="ARBA00004429"/>
    </source>
</evidence>
<keyword evidence="4" id="KW-1003">Cell membrane</keyword>
<comment type="function">
    <text evidence="1">Involved in a late step of protoheme IX synthesis.</text>
</comment>
<dbReference type="GO" id="GO:0005886">
    <property type="term" value="C:plasma membrane"/>
    <property type="evidence" value="ECO:0007669"/>
    <property type="project" value="UniProtKB-SubCell"/>
</dbReference>
<gene>
    <name evidence="12" type="ORF">METZ01_LOCUS100685</name>
</gene>
<evidence type="ECO:0000256" key="6">
    <source>
        <dbReference type="ARBA" id="ARBA00022692"/>
    </source>
</evidence>
<feature type="transmembrane region" description="Helical" evidence="10">
    <location>
        <begin position="41"/>
        <end position="62"/>
    </location>
</feature>
<organism evidence="12">
    <name type="scientific">marine metagenome</name>
    <dbReference type="NCBI Taxonomy" id="408172"/>
    <lineage>
        <taxon>unclassified sequences</taxon>
        <taxon>metagenomes</taxon>
        <taxon>ecological metagenomes</taxon>
    </lineage>
</organism>
<keyword evidence="5" id="KW-0997">Cell inner membrane</keyword>
<protein>
    <recommendedName>
        <fullName evidence="11">HemY N-terminal domain-containing protein</fullName>
    </recommendedName>
</protein>
<evidence type="ECO:0000256" key="7">
    <source>
        <dbReference type="ARBA" id="ARBA00022989"/>
    </source>
</evidence>
<keyword evidence="7 10" id="KW-1133">Transmembrane helix</keyword>
<evidence type="ECO:0000256" key="3">
    <source>
        <dbReference type="ARBA" id="ARBA00004744"/>
    </source>
</evidence>
<evidence type="ECO:0000256" key="10">
    <source>
        <dbReference type="SAM" id="Phobius"/>
    </source>
</evidence>
<evidence type="ECO:0000256" key="1">
    <source>
        <dbReference type="ARBA" id="ARBA00002962"/>
    </source>
</evidence>
<dbReference type="GO" id="GO:0006779">
    <property type="term" value="P:porphyrin-containing compound biosynthetic process"/>
    <property type="evidence" value="ECO:0007669"/>
    <property type="project" value="UniProtKB-KW"/>
</dbReference>
<evidence type="ECO:0000313" key="12">
    <source>
        <dbReference type="EMBL" id="SVA47831.1"/>
    </source>
</evidence>
<comment type="subcellular location">
    <subcellularLocation>
        <location evidence="2">Cell inner membrane</location>
        <topology evidence="2">Multi-pass membrane protein</topology>
    </subcellularLocation>
</comment>
<dbReference type="NCBIfam" id="TIGR00540">
    <property type="entry name" value="TPR_hemY_coli"/>
    <property type="match status" value="1"/>
</dbReference>
<evidence type="ECO:0000259" key="11">
    <source>
        <dbReference type="Pfam" id="PF07219"/>
    </source>
</evidence>
<proteinExistence type="predicted"/>
<dbReference type="AlphaFoldDB" id="A0A381W6A0"/>
<evidence type="ECO:0000256" key="4">
    <source>
        <dbReference type="ARBA" id="ARBA00022475"/>
    </source>
</evidence>
<dbReference type="EMBL" id="UINC01010779">
    <property type="protein sequence ID" value="SVA47831.1"/>
    <property type="molecule type" value="Genomic_DNA"/>
</dbReference>
<keyword evidence="9" id="KW-0627">Porphyrin biosynthesis</keyword>
<evidence type="ECO:0000256" key="8">
    <source>
        <dbReference type="ARBA" id="ARBA00023136"/>
    </source>
</evidence>
<dbReference type="InterPro" id="IPR010817">
    <property type="entry name" value="HemY_N"/>
</dbReference>
<dbReference type="Pfam" id="PF07219">
    <property type="entry name" value="HemY_N"/>
    <property type="match status" value="1"/>
</dbReference>